<dbReference type="InterPro" id="IPR036390">
    <property type="entry name" value="WH_DNA-bd_sf"/>
</dbReference>
<dbReference type="Proteomes" id="UP001589814">
    <property type="component" value="Unassembled WGS sequence"/>
</dbReference>
<dbReference type="CDD" id="cd00038">
    <property type="entry name" value="CAP_ED"/>
    <property type="match status" value="1"/>
</dbReference>
<dbReference type="InterPro" id="IPR036388">
    <property type="entry name" value="WH-like_DNA-bd_sf"/>
</dbReference>
<reference evidence="6 7" key="1">
    <citation type="submission" date="2024-09" db="EMBL/GenBank/DDBJ databases">
        <authorList>
            <person name="Sun Q."/>
            <person name="Mori K."/>
        </authorList>
    </citation>
    <scope>NUCLEOTIDE SEQUENCE [LARGE SCALE GENOMIC DNA]</scope>
    <source>
        <strain evidence="6 7">CCM 7415</strain>
    </source>
</reference>
<comment type="caution">
    <text evidence="6">The sequence shown here is derived from an EMBL/GenBank/DDBJ whole genome shotgun (WGS) entry which is preliminary data.</text>
</comment>
<dbReference type="PROSITE" id="PS51063">
    <property type="entry name" value="HTH_CRP_2"/>
    <property type="match status" value="1"/>
</dbReference>
<evidence type="ECO:0000256" key="2">
    <source>
        <dbReference type="ARBA" id="ARBA00023125"/>
    </source>
</evidence>
<dbReference type="Pfam" id="PF00027">
    <property type="entry name" value="cNMP_binding"/>
    <property type="match status" value="1"/>
</dbReference>
<dbReference type="SMART" id="SM00419">
    <property type="entry name" value="HTH_CRP"/>
    <property type="match status" value="1"/>
</dbReference>
<keyword evidence="1" id="KW-0805">Transcription regulation</keyword>
<dbReference type="InterPro" id="IPR018490">
    <property type="entry name" value="cNMP-bd_dom_sf"/>
</dbReference>
<dbReference type="SUPFAM" id="SSF51206">
    <property type="entry name" value="cAMP-binding domain-like"/>
    <property type="match status" value="1"/>
</dbReference>
<feature type="domain" description="Cyclic nucleotide-binding" evidence="4">
    <location>
        <begin position="24"/>
        <end position="94"/>
    </location>
</feature>
<keyword evidence="2" id="KW-0238">DNA-binding</keyword>
<proteinExistence type="predicted"/>
<dbReference type="SUPFAM" id="SSF46785">
    <property type="entry name" value="Winged helix' DNA-binding domain"/>
    <property type="match status" value="1"/>
</dbReference>
<evidence type="ECO:0000256" key="3">
    <source>
        <dbReference type="ARBA" id="ARBA00023163"/>
    </source>
</evidence>
<dbReference type="Gene3D" id="2.60.120.10">
    <property type="entry name" value="Jelly Rolls"/>
    <property type="match status" value="1"/>
</dbReference>
<feature type="domain" description="HTH crp-type" evidence="5">
    <location>
        <begin position="158"/>
        <end position="231"/>
    </location>
</feature>
<sequence length="249" mass="27494">MAPSAHTLHLSPHCRNCSLSSLCLPLALSPGDIERFDNIVRRRASLAAGETLQQQGDSFEYVYAVRSGSLKQTAVDAEGNAQISGFYLPGELIGMDSIDSGVWAGMISAMERAAVCEIPFERLEELAAHLPALRRQLYRGMSREIAGDRRLMRLLTGRSADERLAHFLLELTLRLDRAGDNRDAVRLPMPRRDIATWLGLAIETVSRVLSRFQEQQLIAVRGRRLEILDRPALERAAGSVDCCGRGAPS</sequence>
<dbReference type="EMBL" id="JBHLVX010000022">
    <property type="protein sequence ID" value="MFC0267643.1"/>
    <property type="molecule type" value="Genomic_DNA"/>
</dbReference>
<dbReference type="Gene3D" id="1.10.10.10">
    <property type="entry name" value="Winged helix-like DNA-binding domain superfamily/Winged helix DNA-binding domain"/>
    <property type="match status" value="1"/>
</dbReference>
<evidence type="ECO:0000313" key="6">
    <source>
        <dbReference type="EMBL" id="MFC0267643.1"/>
    </source>
</evidence>
<name>A0ABV6G2C5_9GAMM</name>
<protein>
    <submittedName>
        <fullName evidence="6">Helix-turn-helix domain-containing protein</fullName>
    </submittedName>
</protein>
<evidence type="ECO:0000259" key="5">
    <source>
        <dbReference type="PROSITE" id="PS51063"/>
    </source>
</evidence>
<gene>
    <name evidence="6" type="ORF">ACFFHW_06480</name>
</gene>
<dbReference type="PANTHER" id="PTHR24567:SF75">
    <property type="entry name" value="FUMARATE AND NITRATE REDUCTION REGULATORY PROTEIN"/>
    <property type="match status" value="1"/>
</dbReference>
<dbReference type="SMART" id="SM00100">
    <property type="entry name" value="cNMP"/>
    <property type="match status" value="1"/>
</dbReference>
<organism evidence="6 7">
    <name type="scientific">Kushneria aurantia</name>
    <dbReference type="NCBI Taxonomy" id="504092"/>
    <lineage>
        <taxon>Bacteria</taxon>
        <taxon>Pseudomonadati</taxon>
        <taxon>Pseudomonadota</taxon>
        <taxon>Gammaproteobacteria</taxon>
        <taxon>Oceanospirillales</taxon>
        <taxon>Halomonadaceae</taxon>
        <taxon>Kushneria</taxon>
    </lineage>
</organism>
<dbReference type="PROSITE" id="PS50042">
    <property type="entry name" value="CNMP_BINDING_3"/>
    <property type="match status" value="1"/>
</dbReference>
<dbReference type="InterPro" id="IPR012318">
    <property type="entry name" value="HTH_CRP"/>
</dbReference>
<keyword evidence="7" id="KW-1185">Reference proteome</keyword>
<evidence type="ECO:0000256" key="1">
    <source>
        <dbReference type="ARBA" id="ARBA00023015"/>
    </source>
</evidence>
<dbReference type="InterPro" id="IPR014710">
    <property type="entry name" value="RmlC-like_jellyroll"/>
</dbReference>
<dbReference type="PRINTS" id="PR00034">
    <property type="entry name" value="HTHCRP"/>
</dbReference>
<dbReference type="CDD" id="cd00092">
    <property type="entry name" value="HTH_CRP"/>
    <property type="match status" value="1"/>
</dbReference>
<dbReference type="InterPro" id="IPR000595">
    <property type="entry name" value="cNMP-bd_dom"/>
</dbReference>
<dbReference type="InterPro" id="IPR050397">
    <property type="entry name" value="Env_Response_Regulators"/>
</dbReference>
<dbReference type="PANTHER" id="PTHR24567">
    <property type="entry name" value="CRP FAMILY TRANSCRIPTIONAL REGULATORY PROTEIN"/>
    <property type="match status" value="1"/>
</dbReference>
<accession>A0ABV6G2C5</accession>
<keyword evidence="3" id="KW-0804">Transcription</keyword>
<dbReference type="RefSeq" id="WP_019950524.1">
    <property type="nucleotide sequence ID" value="NZ_JBHLVX010000022.1"/>
</dbReference>
<evidence type="ECO:0000313" key="7">
    <source>
        <dbReference type="Proteomes" id="UP001589814"/>
    </source>
</evidence>
<dbReference type="Pfam" id="PF13545">
    <property type="entry name" value="HTH_Crp_2"/>
    <property type="match status" value="1"/>
</dbReference>
<evidence type="ECO:0000259" key="4">
    <source>
        <dbReference type="PROSITE" id="PS50042"/>
    </source>
</evidence>